<name>A0A8T2M8B1_ASTMX</name>
<dbReference type="OrthoDB" id="8957647at2759"/>
<evidence type="ECO:0000313" key="8">
    <source>
        <dbReference type="EMBL" id="KAG9280319.1"/>
    </source>
</evidence>
<dbReference type="InterPro" id="IPR009079">
    <property type="entry name" value="4_helix_cytokine-like_core"/>
</dbReference>
<dbReference type="PANTHER" id="PTHR11419">
    <property type="entry name" value="INTERFERON GAMMA"/>
    <property type="match status" value="1"/>
</dbReference>
<evidence type="ECO:0000256" key="5">
    <source>
        <dbReference type="ARBA" id="ARBA00023180"/>
    </source>
</evidence>
<proteinExistence type="inferred from homology"/>
<dbReference type="GO" id="GO:0005125">
    <property type="term" value="F:cytokine activity"/>
    <property type="evidence" value="ECO:0007669"/>
    <property type="project" value="UniProtKB-KW"/>
</dbReference>
<reference evidence="8 9" key="1">
    <citation type="submission" date="2021-07" db="EMBL/GenBank/DDBJ databases">
        <authorList>
            <person name="Imarazene B."/>
            <person name="Zahm M."/>
            <person name="Klopp C."/>
            <person name="Cabau C."/>
            <person name="Beille S."/>
            <person name="Jouanno E."/>
            <person name="Castinel A."/>
            <person name="Lluch J."/>
            <person name="Gil L."/>
            <person name="Kuchtly C."/>
            <person name="Lopez Roques C."/>
            <person name="Donnadieu C."/>
            <person name="Parrinello H."/>
            <person name="Journot L."/>
            <person name="Du K."/>
            <person name="Schartl M."/>
            <person name="Retaux S."/>
            <person name="Guiguen Y."/>
        </authorList>
    </citation>
    <scope>NUCLEOTIDE SEQUENCE [LARGE SCALE GENOMIC DNA]</scope>
    <source>
        <strain evidence="8">Pach_M1</strain>
        <tissue evidence="8">Testis</tissue>
    </source>
</reference>
<dbReference type="EMBL" id="JAICCE010000002">
    <property type="protein sequence ID" value="KAG9280319.1"/>
    <property type="molecule type" value="Genomic_DNA"/>
</dbReference>
<evidence type="ECO:0000256" key="4">
    <source>
        <dbReference type="ARBA" id="ARBA00022525"/>
    </source>
</evidence>
<keyword evidence="3" id="KW-0202">Cytokine</keyword>
<dbReference type="Proteomes" id="UP000752171">
    <property type="component" value="Unassembled WGS sequence"/>
</dbReference>
<gene>
    <name evidence="8" type="primary">IFNG1</name>
    <name evidence="8" type="ORF">AMEX_G3010</name>
</gene>
<keyword evidence="5" id="KW-0325">Glycoprotein</keyword>
<sequence length="179" mass="21136">MNLLFGICFLFFGWMANCEDSVPVKAKDYINQLNDYYAKKNPVSGNELFNGKPLFWKKLDGFEKAEQKLMMTIILDTYNRILSHMQNETEDENVQKSFIEVKKYLNNLKIHYFPEKHKDLKKHVNEVMALKETDPVVQRKALLELMTVYNEASKLKDPPVHTHRRRRQAKGARKQRSQS</sequence>
<comment type="caution">
    <text evidence="8">The sequence shown here is derived from an EMBL/GenBank/DDBJ whole genome shotgun (WGS) entry which is preliminary data.</text>
</comment>
<protein>
    <submittedName>
        <fullName evidence="8">Interferon gamma 1 isoform X1</fullName>
    </submittedName>
</protein>
<feature type="chain" id="PRO_5035730261" evidence="7">
    <location>
        <begin position="19"/>
        <end position="179"/>
    </location>
</feature>
<evidence type="ECO:0000256" key="7">
    <source>
        <dbReference type="SAM" id="SignalP"/>
    </source>
</evidence>
<dbReference type="AlphaFoldDB" id="A0A8T2M8B1"/>
<feature type="compositionally biased region" description="Basic residues" evidence="6">
    <location>
        <begin position="161"/>
        <end position="179"/>
    </location>
</feature>
<comment type="similarity">
    <text evidence="2">Belongs to the type II (or gamma) interferon family.</text>
</comment>
<dbReference type="GO" id="GO:0006955">
    <property type="term" value="P:immune response"/>
    <property type="evidence" value="ECO:0007669"/>
    <property type="project" value="InterPro"/>
</dbReference>
<dbReference type="InterPro" id="IPR002069">
    <property type="entry name" value="Interferon_gamma"/>
</dbReference>
<dbReference type="Pfam" id="PF00714">
    <property type="entry name" value="IFN-gamma"/>
    <property type="match status" value="1"/>
</dbReference>
<dbReference type="GO" id="GO:0005133">
    <property type="term" value="F:type II interferon receptor binding"/>
    <property type="evidence" value="ECO:0007669"/>
    <property type="project" value="InterPro"/>
</dbReference>
<dbReference type="RefSeq" id="XP_049331190.1">
    <property type="nucleotide sequence ID" value="XM_049475233.1"/>
</dbReference>
<organism evidence="8 9">
    <name type="scientific">Astyanax mexicanus</name>
    <name type="common">Blind cave fish</name>
    <name type="synonym">Astyanax fasciatus mexicanus</name>
    <dbReference type="NCBI Taxonomy" id="7994"/>
    <lineage>
        <taxon>Eukaryota</taxon>
        <taxon>Metazoa</taxon>
        <taxon>Chordata</taxon>
        <taxon>Craniata</taxon>
        <taxon>Vertebrata</taxon>
        <taxon>Euteleostomi</taxon>
        <taxon>Actinopterygii</taxon>
        <taxon>Neopterygii</taxon>
        <taxon>Teleostei</taxon>
        <taxon>Ostariophysi</taxon>
        <taxon>Characiformes</taxon>
        <taxon>Characoidei</taxon>
        <taxon>Acestrorhamphidae</taxon>
        <taxon>Acestrorhamphinae</taxon>
        <taxon>Astyanax</taxon>
    </lineage>
</organism>
<dbReference type="Gene3D" id="1.20.1250.10">
    <property type="match status" value="1"/>
</dbReference>
<accession>A0A8T2M8B1</accession>
<dbReference type="SUPFAM" id="SSF47266">
    <property type="entry name" value="4-helical cytokines"/>
    <property type="match status" value="1"/>
</dbReference>
<evidence type="ECO:0000313" key="9">
    <source>
        <dbReference type="Proteomes" id="UP000752171"/>
    </source>
</evidence>
<dbReference type="PANTHER" id="PTHR11419:SF0">
    <property type="entry name" value="INTERFERON GAMMA"/>
    <property type="match status" value="1"/>
</dbReference>
<feature type="signal peptide" evidence="7">
    <location>
        <begin position="1"/>
        <end position="18"/>
    </location>
</feature>
<evidence type="ECO:0000256" key="2">
    <source>
        <dbReference type="ARBA" id="ARBA00007566"/>
    </source>
</evidence>
<dbReference type="GO" id="GO:0005615">
    <property type="term" value="C:extracellular space"/>
    <property type="evidence" value="ECO:0007669"/>
    <property type="project" value="UniProtKB-KW"/>
</dbReference>
<keyword evidence="4" id="KW-0964">Secreted</keyword>
<dbReference type="GeneID" id="125799172"/>
<evidence type="ECO:0000256" key="6">
    <source>
        <dbReference type="SAM" id="MobiDB-lite"/>
    </source>
</evidence>
<comment type="subcellular location">
    <subcellularLocation>
        <location evidence="1">Secreted</location>
    </subcellularLocation>
</comment>
<feature type="region of interest" description="Disordered" evidence="6">
    <location>
        <begin position="154"/>
        <end position="179"/>
    </location>
</feature>
<keyword evidence="7" id="KW-0732">Signal</keyword>
<evidence type="ECO:0000256" key="3">
    <source>
        <dbReference type="ARBA" id="ARBA00022514"/>
    </source>
</evidence>
<evidence type="ECO:0000256" key="1">
    <source>
        <dbReference type="ARBA" id="ARBA00004613"/>
    </source>
</evidence>